<accession>A0A1M4ZD40</accession>
<sequence length="266" mass="30442">MLPADCQCFVLNLARAPQRLAAMQQRLQALGIPFTRIEGVDGATLPEAERAALTRINRYYKPLRPGEVGCYLGHVQALRSFLATSAEFLLLLEDDACFVDGFADALHAALALRRSETDTRRQWDVLKLCNPRRRWLPLAALTARHCLVEYGLSVPSTTTAAVWTRQGAERFLAGFHGVARPIDCDLQHPWEFGLRILSVHPAVVMAEPVPSTIGSHKPKSRNPWPKLRYEARRLWPRWRHFSRLYGPWFWLRWQRGERCPPVETRS</sequence>
<protein>
    <submittedName>
        <fullName evidence="2">Glycosyl transferase, family 25</fullName>
    </submittedName>
</protein>
<proteinExistence type="predicted"/>
<organism evidence="2 3">
    <name type="scientific">Thermomonas hydrothermalis</name>
    <dbReference type="NCBI Taxonomy" id="213588"/>
    <lineage>
        <taxon>Bacteria</taxon>
        <taxon>Pseudomonadati</taxon>
        <taxon>Pseudomonadota</taxon>
        <taxon>Gammaproteobacteria</taxon>
        <taxon>Lysobacterales</taxon>
        <taxon>Lysobacteraceae</taxon>
        <taxon>Thermomonas</taxon>
    </lineage>
</organism>
<evidence type="ECO:0000313" key="3">
    <source>
        <dbReference type="Proteomes" id="UP000242857"/>
    </source>
</evidence>
<evidence type="ECO:0000259" key="1">
    <source>
        <dbReference type="Pfam" id="PF01755"/>
    </source>
</evidence>
<dbReference type="RefSeq" id="WP_072756346.1">
    <property type="nucleotide sequence ID" value="NZ_FQUK01000035.1"/>
</dbReference>
<gene>
    <name evidence="2" type="ORF">SAMN02745204_01911</name>
</gene>
<evidence type="ECO:0000313" key="2">
    <source>
        <dbReference type="EMBL" id="SHF15885.1"/>
    </source>
</evidence>
<dbReference type="AlphaFoldDB" id="A0A1M4ZD40"/>
<keyword evidence="2" id="KW-0808">Transferase</keyword>
<dbReference type="OrthoDB" id="9816113at2"/>
<reference evidence="3" key="1">
    <citation type="submission" date="2016-11" db="EMBL/GenBank/DDBJ databases">
        <authorList>
            <person name="Varghese N."/>
            <person name="Submissions S."/>
        </authorList>
    </citation>
    <scope>NUCLEOTIDE SEQUENCE [LARGE SCALE GENOMIC DNA]</scope>
    <source>
        <strain evidence="3">DSM 14834</strain>
    </source>
</reference>
<dbReference type="STRING" id="213588.SAMN02745204_01911"/>
<dbReference type="Pfam" id="PF01755">
    <property type="entry name" value="Glyco_transf_25"/>
    <property type="match status" value="1"/>
</dbReference>
<dbReference type="CDD" id="cd06532">
    <property type="entry name" value="Glyco_transf_25"/>
    <property type="match status" value="1"/>
</dbReference>
<dbReference type="InterPro" id="IPR002654">
    <property type="entry name" value="Glyco_trans_25"/>
</dbReference>
<name>A0A1M4ZD40_9GAMM</name>
<dbReference type="Proteomes" id="UP000242857">
    <property type="component" value="Unassembled WGS sequence"/>
</dbReference>
<feature type="domain" description="Glycosyl transferase family 25" evidence="1">
    <location>
        <begin position="8"/>
        <end position="110"/>
    </location>
</feature>
<keyword evidence="3" id="KW-1185">Reference proteome</keyword>
<dbReference type="GO" id="GO:0016740">
    <property type="term" value="F:transferase activity"/>
    <property type="evidence" value="ECO:0007669"/>
    <property type="project" value="UniProtKB-KW"/>
</dbReference>
<dbReference type="EMBL" id="FQUK01000035">
    <property type="protein sequence ID" value="SHF15885.1"/>
    <property type="molecule type" value="Genomic_DNA"/>
</dbReference>